<proteinExistence type="predicted"/>
<evidence type="ECO:0000256" key="1">
    <source>
        <dbReference type="SAM" id="MobiDB-lite"/>
    </source>
</evidence>
<dbReference type="SUPFAM" id="SSF48371">
    <property type="entry name" value="ARM repeat"/>
    <property type="match status" value="1"/>
</dbReference>
<feature type="region of interest" description="Disordered" evidence="1">
    <location>
        <begin position="235"/>
        <end position="279"/>
    </location>
</feature>
<dbReference type="AlphaFoldDB" id="A0A8H7CP52"/>
<dbReference type="OrthoDB" id="3040103at2759"/>
<gene>
    <name evidence="2" type="ORF">MVEN_01660600</name>
</gene>
<organism evidence="2 3">
    <name type="scientific">Mycena venus</name>
    <dbReference type="NCBI Taxonomy" id="2733690"/>
    <lineage>
        <taxon>Eukaryota</taxon>
        <taxon>Fungi</taxon>
        <taxon>Dikarya</taxon>
        <taxon>Basidiomycota</taxon>
        <taxon>Agaricomycotina</taxon>
        <taxon>Agaricomycetes</taxon>
        <taxon>Agaricomycetidae</taxon>
        <taxon>Agaricales</taxon>
        <taxon>Marasmiineae</taxon>
        <taxon>Mycenaceae</taxon>
        <taxon>Mycena</taxon>
    </lineage>
</organism>
<dbReference type="EMBL" id="JACAZI010000014">
    <property type="protein sequence ID" value="KAF7344979.1"/>
    <property type="molecule type" value="Genomic_DNA"/>
</dbReference>
<accession>A0A8H7CP52</accession>
<keyword evidence="3" id="KW-1185">Reference proteome</keyword>
<dbReference type="InterPro" id="IPR011989">
    <property type="entry name" value="ARM-like"/>
</dbReference>
<evidence type="ECO:0000313" key="2">
    <source>
        <dbReference type="EMBL" id="KAF7344979.1"/>
    </source>
</evidence>
<dbReference type="InterPro" id="IPR016024">
    <property type="entry name" value="ARM-type_fold"/>
</dbReference>
<evidence type="ECO:0000313" key="3">
    <source>
        <dbReference type="Proteomes" id="UP000620124"/>
    </source>
</evidence>
<reference evidence="2" key="1">
    <citation type="submission" date="2020-05" db="EMBL/GenBank/DDBJ databases">
        <title>Mycena genomes resolve the evolution of fungal bioluminescence.</title>
        <authorList>
            <person name="Tsai I.J."/>
        </authorList>
    </citation>
    <scope>NUCLEOTIDE SEQUENCE</scope>
    <source>
        <strain evidence="2">CCC161011</strain>
    </source>
</reference>
<sequence length="279" mass="31348">MPMNTGRSLHSWWSDRNPPGATIPLHTLAKPLSRFLHRRQVAGIIAKSQSMPLTEDVLDVLTCYLEARDSEITSTTKIMILDELTRRAWQWEAETRTMLHKDVHFLIFRMLHSTDTGILASTCTTLGALAGWGAGKSAILKLNPQQLLVALSKHFNYTVQHRAIYALNRLGLSSGAAPNKAAFSGGVEVQQHHVDSRRRDRWQTEIPAQPVQHPNMSVQHPNSPILISPPTVVGPPTVVVHADHTPSRERRSRSSKRDPQPQIIVIQQPPPDTRERELW</sequence>
<name>A0A8H7CP52_9AGAR</name>
<protein>
    <submittedName>
        <fullName evidence="2">Uncharacterized protein</fullName>
    </submittedName>
</protein>
<dbReference type="Gene3D" id="1.25.10.10">
    <property type="entry name" value="Leucine-rich Repeat Variant"/>
    <property type="match status" value="1"/>
</dbReference>
<comment type="caution">
    <text evidence="2">The sequence shown here is derived from an EMBL/GenBank/DDBJ whole genome shotgun (WGS) entry which is preliminary data.</text>
</comment>
<dbReference type="Proteomes" id="UP000620124">
    <property type="component" value="Unassembled WGS sequence"/>
</dbReference>